<reference evidence="4 5" key="1">
    <citation type="journal article" date="2021" name="Commun. Biol.">
        <title>The genome of Shorea leprosula (Dipterocarpaceae) highlights the ecological relevance of drought in aseasonal tropical rainforests.</title>
        <authorList>
            <person name="Ng K.K.S."/>
            <person name="Kobayashi M.J."/>
            <person name="Fawcett J.A."/>
            <person name="Hatakeyama M."/>
            <person name="Paape T."/>
            <person name="Ng C.H."/>
            <person name="Ang C.C."/>
            <person name="Tnah L.H."/>
            <person name="Lee C.T."/>
            <person name="Nishiyama T."/>
            <person name="Sese J."/>
            <person name="O'Brien M.J."/>
            <person name="Copetti D."/>
            <person name="Mohd Noor M.I."/>
            <person name="Ong R.C."/>
            <person name="Putra M."/>
            <person name="Sireger I.Z."/>
            <person name="Indrioko S."/>
            <person name="Kosugi Y."/>
            <person name="Izuno A."/>
            <person name="Isagi Y."/>
            <person name="Lee S.L."/>
            <person name="Shimizu K.K."/>
        </authorList>
    </citation>
    <scope>NUCLEOTIDE SEQUENCE [LARGE SCALE GENOMIC DNA]</scope>
    <source>
        <strain evidence="4">214</strain>
    </source>
</reference>
<feature type="domain" description="Prenyltransferase alpha-alpha toroid" evidence="3">
    <location>
        <begin position="43"/>
        <end position="102"/>
    </location>
</feature>
<evidence type="ECO:0000256" key="2">
    <source>
        <dbReference type="SAM" id="MobiDB-lite"/>
    </source>
</evidence>
<accession>A0AAV5I1W3</accession>
<dbReference type="AlphaFoldDB" id="A0AAV5I1W3"/>
<organism evidence="4 5">
    <name type="scientific">Rubroshorea leprosula</name>
    <dbReference type="NCBI Taxonomy" id="152421"/>
    <lineage>
        <taxon>Eukaryota</taxon>
        <taxon>Viridiplantae</taxon>
        <taxon>Streptophyta</taxon>
        <taxon>Embryophyta</taxon>
        <taxon>Tracheophyta</taxon>
        <taxon>Spermatophyta</taxon>
        <taxon>Magnoliopsida</taxon>
        <taxon>eudicotyledons</taxon>
        <taxon>Gunneridae</taxon>
        <taxon>Pentapetalae</taxon>
        <taxon>rosids</taxon>
        <taxon>malvids</taxon>
        <taxon>Malvales</taxon>
        <taxon>Dipterocarpaceae</taxon>
        <taxon>Rubroshorea</taxon>
    </lineage>
</organism>
<comment type="caution">
    <text evidence="4">The sequence shown here is derived from an EMBL/GenBank/DDBJ whole genome shotgun (WGS) entry which is preliminary data.</text>
</comment>
<keyword evidence="1" id="KW-0677">Repeat</keyword>
<dbReference type="Gene3D" id="1.50.10.20">
    <property type="match status" value="1"/>
</dbReference>
<dbReference type="InterPro" id="IPR001330">
    <property type="entry name" value="Prenyltrans"/>
</dbReference>
<feature type="compositionally biased region" description="Low complexity" evidence="2">
    <location>
        <begin position="28"/>
        <end position="41"/>
    </location>
</feature>
<dbReference type="Pfam" id="PF00432">
    <property type="entry name" value="Prenyltrans"/>
    <property type="match status" value="1"/>
</dbReference>
<evidence type="ECO:0000259" key="3">
    <source>
        <dbReference type="Pfam" id="PF00432"/>
    </source>
</evidence>
<dbReference type="EMBL" id="BPVZ01000005">
    <property type="protein sequence ID" value="GKU91922.1"/>
    <property type="molecule type" value="Genomic_DNA"/>
</dbReference>
<name>A0AAV5I1W3_9ROSI</name>
<evidence type="ECO:0000313" key="4">
    <source>
        <dbReference type="EMBL" id="GKU91922.1"/>
    </source>
</evidence>
<gene>
    <name evidence="4" type="ORF">SLEP1_g5727</name>
</gene>
<dbReference type="Proteomes" id="UP001054252">
    <property type="component" value="Unassembled WGS sequence"/>
</dbReference>
<feature type="region of interest" description="Disordered" evidence="2">
    <location>
        <begin position="1"/>
        <end position="41"/>
    </location>
</feature>
<evidence type="ECO:0000313" key="5">
    <source>
        <dbReference type="Proteomes" id="UP001054252"/>
    </source>
</evidence>
<protein>
    <recommendedName>
        <fullName evidence="3">Prenyltransferase alpha-alpha toroid domain-containing protein</fullName>
    </recommendedName>
</protein>
<proteinExistence type="predicted"/>
<dbReference type="SUPFAM" id="SSF48239">
    <property type="entry name" value="Terpenoid cyclases/Protein prenyltransferases"/>
    <property type="match status" value="1"/>
</dbReference>
<dbReference type="InterPro" id="IPR008930">
    <property type="entry name" value="Terpenoid_cyclase/PrenylTrfase"/>
</dbReference>
<evidence type="ECO:0000256" key="1">
    <source>
        <dbReference type="ARBA" id="ARBA00022737"/>
    </source>
</evidence>
<dbReference type="GO" id="GO:0003824">
    <property type="term" value="F:catalytic activity"/>
    <property type="evidence" value="ECO:0007669"/>
    <property type="project" value="InterPro"/>
</dbReference>
<keyword evidence="5" id="KW-1185">Reference proteome</keyword>
<sequence>MDAAPATATNLYKSDDEDEQGSSPPPSFFSSPPSFLSSPPSSFERDRHVAYLEMMYRELPHHYQTQEINRLTLAYFTISGLHLLQASDRVDSDKVAGWVLSFLAHPSSKAELTNGMKFF</sequence>